<evidence type="ECO:0000313" key="2">
    <source>
        <dbReference type="EMBL" id="MBC3537929.1"/>
    </source>
</evidence>
<dbReference type="PANTHER" id="PTHR11803:SF39">
    <property type="entry name" value="2-IMINOBUTANOATE_2-IMINOPROPANOATE DEAMINASE"/>
    <property type="match status" value="1"/>
</dbReference>
<dbReference type="RefSeq" id="WP_186504498.1">
    <property type="nucleotide sequence ID" value="NZ_JACOGK010000051.1"/>
</dbReference>
<dbReference type="PROSITE" id="PS01094">
    <property type="entry name" value="UPF0076"/>
    <property type="match status" value="1"/>
</dbReference>
<dbReference type="EMBL" id="JACOGK010000051">
    <property type="protein sequence ID" value="MBC3537929.1"/>
    <property type="molecule type" value="Genomic_DNA"/>
</dbReference>
<proteinExistence type="inferred from homology"/>
<dbReference type="InterPro" id="IPR006175">
    <property type="entry name" value="YjgF/YER057c/UK114"/>
</dbReference>
<gene>
    <name evidence="2" type="ORF">H8J70_11830</name>
</gene>
<dbReference type="NCBIfam" id="TIGR00004">
    <property type="entry name" value="Rid family detoxifying hydrolase"/>
    <property type="match status" value="1"/>
</dbReference>
<dbReference type="InterPro" id="IPR006056">
    <property type="entry name" value="RidA"/>
</dbReference>
<comment type="caution">
    <text evidence="2">The sequence shown here is derived from an EMBL/GenBank/DDBJ whole genome shotgun (WGS) entry which is preliminary data.</text>
</comment>
<sequence>MTKEVIVTTKAPAAIGPYSQAITYNGVVYTSGQLPIDMRTGAFPATVQEQTKASIENVKAILEQAGCSLADVIKTTVFISDMNNFGAVNEVYAQYFSEPFPARSCVEVARLPKDALVEIEVVAAART</sequence>
<protein>
    <submittedName>
        <fullName evidence="2">RidA family protein</fullName>
    </submittedName>
</protein>
<dbReference type="Proteomes" id="UP000606870">
    <property type="component" value="Unassembled WGS sequence"/>
</dbReference>
<accession>A0ABR6VKW4</accession>
<comment type="similarity">
    <text evidence="1">Belongs to the RutC family.</text>
</comment>
<evidence type="ECO:0000313" key="3">
    <source>
        <dbReference type="Proteomes" id="UP000606870"/>
    </source>
</evidence>
<name>A0ABR6VKW4_9FIRM</name>
<dbReference type="Gene3D" id="3.30.1330.40">
    <property type="entry name" value="RutC-like"/>
    <property type="match status" value="1"/>
</dbReference>
<dbReference type="SUPFAM" id="SSF55298">
    <property type="entry name" value="YjgF-like"/>
    <property type="match status" value="1"/>
</dbReference>
<reference evidence="2 3" key="1">
    <citation type="submission" date="2020-08" db="EMBL/GenBank/DDBJ databases">
        <authorList>
            <person name="Liu C."/>
            <person name="Sun Q."/>
        </authorList>
    </citation>
    <scope>NUCLEOTIDE SEQUENCE [LARGE SCALE GENOMIC DNA]</scope>
    <source>
        <strain evidence="2 3">NSJ-59</strain>
    </source>
</reference>
<dbReference type="CDD" id="cd00448">
    <property type="entry name" value="YjgF_YER057c_UK114_family"/>
    <property type="match status" value="1"/>
</dbReference>
<evidence type="ECO:0000256" key="1">
    <source>
        <dbReference type="ARBA" id="ARBA00010552"/>
    </source>
</evidence>
<dbReference type="InterPro" id="IPR035959">
    <property type="entry name" value="RutC-like_sf"/>
</dbReference>
<keyword evidence="3" id="KW-1185">Reference proteome</keyword>
<dbReference type="InterPro" id="IPR019897">
    <property type="entry name" value="RidA_CS"/>
</dbReference>
<dbReference type="PANTHER" id="PTHR11803">
    <property type="entry name" value="2-IMINOBUTANOATE/2-IMINOPROPANOATE DEAMINASE RIDA"/>
    <property type="match status" value="1"/>
</dbReference>
<dbReference type="Pfam" id="PF01042">
    <property type="entry name" value="Ribonuc_L-PSP"/>
    <property type="match status" value="1"/>
</dbReference>
<organism evidence="2 3">
    <name type="scientific">Megasphaera hominis</name>
    <dbReference type="NCBI Taxonomy" id="159836"/>
    <lineage>
        <taxon>Bacteria</taxon>
        <taxon>Bacillati</taxon>
        <taxon>Bacillota</taxon>
        <taxon>Negativicutes</taxon>
        <taxon>Veillonellales</taxon>
        <taxon>Veillonellaceae</taxon>
        <taxon>Megasphaera</taxon>
    </lineage>
</organism>